<keyword evidence="6" id="KW-0843">Virulence</keyword>
<evidence type="ECO:0000256" key="4">
    <source>
        <dbReference type="ARBA" id="ARBA00022656"/>
    </source>
</evidence>
<gene>
    <name evidence="8" type="ORF">EOK75_20630</name>
</gene>
<keyword evidence="7" id="KW-0472">Membrane</keyword>
<geneLocation type="plasmid" evidence="8 9">
    <name>unnamed3</name>
</geneLocation>
<dbReference type="KEGG" id="pseb:EOK75_20630"/>
<reference evidence="8 9" key="1">
    <citation type="submission" date="2019-05" db="EMBL/GenBank/DDBJ databases">
        <title>Pseudorhodobacter turbinis sp. nov., isolated from the gut of the Korean turban shell.</title>
        <authorList>
            <person name="Jeong Y.-S."/>
            <person name="Kang W.-R."/>
            <person name="Bae J.-W."/>
        </authorList>
    </citation>
    <scope>NUCLEOTIDE SEQUENCE [LARGE SCALE GENOMIC DNA]</scope>
    <source>
        <strain evidence="8 9">S12M18</strain>
        <plasmid evidence="8 9">unnamed3</plasmid>
    </source>
</reference>
<keyword evidence="5" id="KW-0677">Repeat</keyword>
<dbReference type="OrthoDB" id="9342475at2"/>
<name>A0A4V1E1H6_9RHOB</name>
<evidence type="ECO:0000256" key="6">
    <source>
        <dbReference type="ARBA" id="ARBA00023026"/>
    </source>
</evidence>
<evidence type="ECO:0000256" key="1">
    <source>
        <dbReference type="ARBA" id="ARBA00004370"/>
    </source>
</evidence>
<dbReference type="RefSeq" id="WP_137195971.1">
    <property type="nucleotide sequence ID" value="NZ_CP039967.1"/>
</dbReference>
<keyword evidence="9" id="KW-1185">Reference proteome</keyword>
<evidence type="ECO:0008006" key="10">
    <source>
        <dbReference type="Google" id="ProtNLM"/>
    </source>
</evidence>
<dbReference type="GO" id="GO:0005576">
    <property type="term" value="C:extracellular region"/>
    <property type="evidence" value="ECO:0007669"/>
    <property type="project" value="UniProtKB-SubCell"/>
</dbReference>
<evidence type="ECO:0000256" key="2">
    <source>
        <dbReference type="ARBA" id="ARBA00004613"/>
    </source>
</evidence>
<dbReference type="PANTHER" id="PTHR38340:SF1">
    <property type="entry name" value="S-LAYER PROTEIN"/>
    <property type="match status" value="1"/>
</dbReference>
<dbReference type="InterPro" id="IPR050557">
    <property type="entry name" value="RTX_toxin/Mannuronan_C5-epim"/>
</dbReference>
<dbReference type="EMBL" id="CP039967">
    <property type="protein sequence ID" value="QCO58164.1"/>
    <property type="molecule type" value="Genomic_DNA"/>
</dbReference>
<keyword evidence="3" id="KW-0964">Secreted</keyword>
<proteinExistence type="predicted"/>
<dbReference type="PROSITE" id="PS00330">
    <property type="entry name" value="HEMOLYSIN_CALCIUM"/>
    <property type="match status" value="8"/>
</dbReference>
<evidence type="ECO:0000256" key="7">
    <source>
        <dbReference type="ARBA" id="ARBA00023136"/>
    </source>
</evidence>
<evidence type="ECO:0000256" key="5">
    <source>
        <dbReference type="ARBA" id="ARBA00022737"/>
    </source>
</evidence>
<keyword evidence="8" id="KW-0614">Plasmid</keyword>
<sequence length="843" mass="87134">MGKIISASRISWDNDGADAEGPVQGATQPWFEIDGSAKDGIEFLLHAGRGLWAGAFSLSNGTIQHNSTTYTADSFVQLGSARVVRDLFDVLERDSTGQTATSRGYFSGQSGQAGDAGQLLLTQVGGLTLAVAALPGQAGLSTFEYSPGTQPVLRDTLGDSDTLYLADPVGLASVTLDGDTYVYAASSSEPGISAFQLSATGKLTEVGTLTIEDGLWVSNTTNIVSVTAAGQPFLLVSAAGSNSLSVVKPGPDGQMVVVDHMLDDLSMRFDDATLMETLVVGDRTYIAVSGSDNGISLFSLLPNGQLLHLETLEDTQTLGLDSLSALSLSAQSGLIHLVASSETEAGLTHIVYDPGEGLQLAGKNGGAALTGGAADDILLDGDGEDQLTGGAGADLFVLQADGKKDTITDFQIATDRIDVSAWKGLYSTLQLNVVSQSYGVDIRYGDELLILRSANGSRLSLDDLLDIDVLGIARLSPPSPPAGIELDFQGTDDDDSMESDANDNTLWGLAGDDSLFGWDGNDTLFGGDDSDMLFGGYGNDILDGGAGHDVLRGGEGHDALYGGTGADSLYGEGGDDALWGDSSTDVLYGGNGNDTLTGGTGADTLYGGDGDDRLLSNTGVDLLYGGAGDDWISPGNGADLAYGGSGNDTIIGRTGWDTLYGGEGDDELYGSEGVDLLYGDAGDDFLSGGFGYDEIYGGDGNDEIYGNIGNDDLYGGAGNDALYGATGDDLLEGGDGDDVLYGAQGVDTLIGGAGNDFLRGGTLADTFIFDRGHDQDTISGLETQDEIYLSTELTGGLTDAADIVARFRTEVDGQLALSFDQGDMIIFDEDLSSAELIETIFTF</sequence>
<dbReference type="PRINTS" id="PR01488">
    <property type="entry name" value="RTXTOXINA"/>
</dbReference>
<dbReference type="Gene3D" id="2.150.10.10">
    <property type="entry name" value="Serralysin-like metalloprotease, C-terminal"/>
    <property type="match status" value="6"/>
</dbReference>
<dbReference type="AlphaFoldDB" id="A0A4V1E1H6"/>
<comment type="subcellular location">
    <subcellularLocation>
        <location evidence="1">Membrane</location>
    </subcellularLocation>
    <subcellularLocation>
        <location evidence="2">Secreted</location>
    </subcellularLocation>
</comment>
<dbReference type="InterPro" id="IPR018511">
    <property type="entry name" value="Hemolysin-typ_Ca-bd_CS"/>
</dbReference>
<dbReference type="Proteomes" id="UP000298631">
    <property type="component" value="Plasmid unnamed3"/>
</dbReference>
<keyword evidence="4" id="KW-0800">Toxin</keyword>
<dbReference type="GO" id="GO:0016020">
    <property type="term" value="C:membrane"/>
    <property type="evidence" value="ECO:0007669"/>
    <property type="project" value="UniProtKB-SubCell"/>
</dbReference>
<organism evidence="8 9">
    <name type="scientific">Pseudorhodobacter turbinis</name>
    <dbReference type="NCBI Taxonomy" id="2500533"/>
    <lineage>
        <taxon>Bacteria</taxon>
        <taxon>Pseudomonadati</taxon>
        <taxon>Pseudomonadota</taxon>
        <taxon>Alphaproteobacteria</taxon>
        <taxon>Rhodobacterales</taxon>
        <taxon>Paracoccaceae</taxon>
        <taxon>Pseudorhodobacter</taxon>
    </lineage>
</organism>
<dbReference type="PRINTS" id="PR00313">
    <property type="entry name" value="CABNDNGRPT"/>
</dbReference>
<dbReference type="GO" id="GO:0005509">
    <property type="term" value="F:calcium ion binding"/>
    <property type="evidence" value="ECO:0007669"/>
    <property type="project" value="InterPro"/>
</dbReference>
<evidence type="ECO:0000313" key="9">
    <source>
        <dbReference type="Proteomes" id="UP000298631"/>
    </source>
</evidence>
<protein>
    <recommendedName>
        <fullName evidence="10">Calcium-binding protein</fullName>
    </recommendedName>
</protein>
<dbReference type="InterPro" id="IPR001343">
    <property type="entry name" value="Hemolysn_Ca-bd"/>
</dbReference>
<dbReference type="SUPFAM" id="SSF51120">
    <property type="entry name" value="beta-Roll"/>
    <property type="match status" value="4"/>
</dbReference>
<evidence type="ECO:0000313" key="8">
    <source>
        <dbReference type="EMBL" id="QCO58164.1"/>
    </source>
</evidence>
<evidence type="ECO:0000256" key="3">
    <source>
        <dbReference type="ARBA" id="ARBA00022525"/>
    </source>
</evidence>
<dbReference type="GO" id="GO:0090729">
    <property type="term" value="F:toxin activity"/>
    <property type="evidence" value="ECO:0007669"/>
    <property type="project" value="UniProtKB-KW"/>
</dbReference>
<dbReference type="InterPro" id="IPR003995">
    <property type="entry name" value="RTX_toxin_determinant-A"/>
</dbReference>
<dbReference type="Pfam" id="PF00353">
    <property type="entry name" value="HemolysinCabind"/>
    <property type="match status" value="7"/>
</dbReference>
<accession>A0A4V1E1H6</accession>
<dbReference type="PANTHER" id="PTHR38340">
    <property type="entry name" value="S-LAYER PROTEIN"/>
    <property type="match status" value="1"/>
</dbReference>
<dbReference type="InterPro" id="IPR011049">
    <property type="entry name" value="Serralysin-like_metalloprot_C"/>
</dbReference>